<dbReference type="CDD" id="cd04590">
    <property type="entry name" value="CBS_pair_CorC_HlyC_assoc"/>
    <property type="match status" value="1"/>
</dbReference>
<dbReference type="Pfam" id="PF25562">
    <property type="entry name" value="CNBH_CNNM2_C"/>
    <property type="match status" value="1"/>
</dbReference>
<evidence type="ECO:0000256" key="5">
    <source>
        <dbReference type="ARBA" id="ARBA00022692"/>
    </source>
</evidence>
<feature type="compositionally biased region" description="Basic and acidic residues" evidence="14">
    <location>
        <begin position="630"/>
        <end position="639"/>
    </location>
</feature>
<evidence type="ECO:0000256" key="2">
    <source>
        <dbReference type="ARBA" id="ARBA00010484"/>
    </source>
</evidence>
<keyword evidence="7 12" id="KW-1133">Transmembrane helix</keyword>
<feature type="non-terminal residue" evidence="17">
    <location>
        <position position="649"/>
    </location>
</feature>
<dbReference type="Pfam" id="PF00571">
    <property type="entry name" value="CBS"/>
    <property type="match status" value="1"/>
</dbReference>
<feature type="compositionally biased region" description="Basic residues" evidence="14">
    <location>
        <begin position="618"/>
        <end position="629"/>
    </location>
</feature>
<gene>
    <name evidence="17" type="primary">Cnnm1</name>
    <name evidence="17" type="ORF">CATFUS_R10407</name>
</gene>
<comment type="subcellular location">
    <subcellularLocation>
        <location evidence="1 13">Cell membrane</location>
        <topology evidence="1 13">Multi-pass membrane protein</topology>
    </subcellularLocation>
</comment>
<dbReference type="FunFam" id="3.10.580.10:FF:000001">
    <property type="entry name" value="Putative metal transporter CNNM3 isoform 2"/>
    <property type="match status" value="1"/>
</dbReference>
<evidence type="ECO:0000259" key="16">
    <source>
        <dbReference type="PROSITE" id="PS51846"/>
    </source>
</evidence>
<organism evidence="17 18">
    <name type="scientific">Catharus fuscescens</name>
    <name type="common">Veery</name>
    <name type="synonym">Turdus fuscescens</name>
    <dbReference type="NCBI Taxonomy" id="159581"/>
    <lineage>
        <taxon>Eukaryota</taxon>
        <taxon>Metazoa</taxon>
        <taxon>Chordata</taxon>
        <taxon>Craniata</taxon>
        <taxon>Vertebrata</taxon>
        <taxon>Euteleostomi</taxon>
        <taxon>Archelosauria</taxon>
        <taxon>Archosauria</taxon>
        <taxon>Dinosauria</taxon>
        <taxon>Saurischia</taxon>
        <taxon>Theropoda</taxon>
        <taxon>Coelurosauria</taxon>
        <taxon>Aves</taxon>
        <taxon>Neognathae</taxon>
        <taxon>Neoaves</taxon>
        <taxon>Telluraves</taxon>
        <taxon>Australaves</taxon>
        <taxon>Passeriformes</taxon>
        <taxon>Turdidae</taxon>
        <taxon>Catharus</taxon>
    </lineage>
</organism>
<dbReference type="Proteomes" id="UP000519684">
    <property type="component" value="Unassembled WGS sequence"/>
</dbReference>
<dbReference type="PROSITE" id="PS51846">
    <property type="entry name" value="CNNM"/>
    <property type="match status" value="1"/>
</dbReference>
<evidence type="ECO:0000256" key="1">
    <source>
        <dbReference type="ARBA" id="ARBA00004651"/>
    </source>
</evidence>
<comment type="similarity">
    <text evidence="2 13">Belongs to the ACDP family.</text>
</comment>
<keyword evidence="18" id="KW-1185">Reference proteome</keyword>
<protein>
    <recommendedName>
        <fullName evidence="13">Metal transporter</fullName>
    </recommendedName>
</protein>
<dbReference type="Pfam" id="PF01595">
    <property type="entry name" value="CNNM"/>
    <property type="match status" value="1"/>
</dbReference>
<dbReference type="InterPro" id="IPR045095">
    <property type="entry name" value="ACDP"/>
</dbReference>
<dbReference type="GO" id="GO:0005886">
    <property type="term" value="C:plasma membrane"/>
    <property type="evidence" value="ECO:0007669"/>
    <property type="project" value="UniProtKB-SubCell"/>
</dbReference>
<feature type="non-terminal residue" evidence="17">
    <location>
        <position position="1"/>
    </location>
</feature>
<comment type="function">
    <text evidence="13">Metal transporter.</text>
</comment>
<feature type="region of interest" description="Disordered" evidence="14">
    <location>
        <begin position="617"/>
        <end position="649"/>
    </location>
</feature>
<evidence type="ECO:0000256" key="3">
    <source>
        <dbReference type="ARBA" id="ARBA00022448"/>
    </source>
</evidence>
<dbReference type="InterPro" id="IPR044751">
    <property type="entry name" value="Ion_transp-like_CBS"/>
</dbReference>
<evidence type="ECO:0000256" key="4">
    <source>
        <dbReference type="ARBA" id="ARBA00022475"/>
    </source>
</evidence>
<dbReference type="InterPro" id="IPR046342">
    <property type="entry name" value="CBS_dom_sf"/>
</dbReference>
<dbReference type="InterPro" id="IPR000644">
    <property type="entry name" value="CBS_dom"/>
</dbReference>
<feature type="compositionally biased region" description="Polar residues" evidence="14">
    <location>
        <begin position="454"/>
        <end position="463"/>
    </location>
</feature>
<dbReference type="PANTHER" id="PTHR12064:SF28">
    <property type="entry name" value="METAL TRANSPORTER CNNM1"/>
    <property type="match status" value="1"/>
</dbReference>
<feature type="domain" description="CBS" evidence="15">
    <location>
        <begin position="207"/>
        <end position="273"/>
    </location>
</feature>
<sequence>ANAALAGWLCASLPGGGPAAAAGGPRGAPWLPVLLCTAAVFLGGEVLPYSVCSRHGLAIASRTLCLTRLLMLAAFPLCYPLSRLLDWALRQELSVFSTRERLLETLRAAGPHGDLVREELAMVQGALELRTKVVEDVLTPLADCFMLRADAVLDFATVSEILRSGYTRIPVYEGDRRDNIVDLLFVKDLAFVDPDDCTPLQTVTRFYRRPLHCVFNDTRLDTLLEEFKKGKSHLAIVQRVNNEGEGDPFYEVMGIVTLEDVIEEIIKSEILDETDLYTDSRKKERVPHRGRKPQDFSIFRLSESEMKVKISPQLLLATHRFMATEVEPFKSPYLSEKILLRLLKHPNVIQELKYDRKNKKAAEHYLYQRNRPVDYFVLILQGKVQVEVGKEGLRFENGAFTYYGVPAIMAVVSSENDVRKMGSLAGSSFLLNRSPSRCSGLNRSESPNREDYGGSSTQLHSSSNNIYTPDYSVHILCDVQFVKVTRQQYHNALVASRMDSSPQSPDMEAFDRDSTKASTARGTPQTPKEDPATLLNERNSIMCSRSEGLRSPSESVFLRMEGIPFIQEELADNEESSKQQSESGRGAHTPDPGGGSLEALQPCWAFADSDSEEALGKRLLRSLSGRKQRTSSEGEKSPEESSNLAPLIT</sequence>
<accession>A0A7L2DF92</accession>
<name>A0A7L2DF92_CATFU</name>
<proteinExistence type="inferred from homology"/>
<feature type="region of interest" description="Disordered" evidence="14">
    <location>
        <begin position="572"/>
        <end position="602"/>
    </location>
</feature>
<evidence type="ECO:0000256" key="6">
    <source>
        <dbReference type="ARBA" id="ARBA00022737"/>
    </source>
</evidence>
<reference evidence="17 18" key="1">
    <citation type="submission" date="2019-09" db="EMBL/GenBank/DDBJ databases">
        <title>Bird 10,000 Genomes (B10K) Project - Family phase.</title>
        <authorList>
            <person name="Zhang G."/>
        </authorList>
    </citation>
    <scope>NUCLEOTIDE SEQUENCE [LARGE SCALE GENOMIC DNA]</scope>
    <source>
        <strain evidence="17">B10K-DU-001-17</strain>
        <tissue evidence="17">Muscle</tissue>
    </source>
</reference>
<keyword evidence="5 12" id="KW-0812">Transmembrane</keyword>
<dbReference type="GO" id="GO:0006811">
    <property type="term" value="P:monoatomic ion transport"/>
    <property type="evidence" value="ECO:0007669"/>
    <property type="project" value="UniProtKB-KW"/>
</dbReference>
<dbReference type="PANTHER" id="PTHR12064">
    <property type="entry name" value="METAL TRANSPORTER CNNM"/>
    <property type="match status" value="1"/>
</dbReference>
<evidence type="ECO:0000313" key="18">
    <source>
        <dbReference type="Proteomes" id="UP000519684"/>
    </source>
</evidence>
<keyword evidence="9 11" id="KW-0129">CBS domain</keyword>
<dbReference type="GO" id="GO:0010960">
    <property type="term" value="P:magnesium ion homeostasis"/>
    <property type="evidence" value="ECO:0007669"/>
    <property type="project" value="InterPro"/>
</dbReference>
<dbReference type="GO" id="GO:0022857">
    <property type="term" value="F:transmembrane transporter activity"/>
    <property type="evidence" value="ECO:0007669"/>
    <property type="project" value="UniProtKB-UniRule"/>
</dbReference>
<feature type="region of interest" description="Disordered" evidence="14">
    <location>
        <begin position="436"/>
        <end position="463"/>
    </location>
</feature>
<keyword evidence="4" id="KW-1003">Cell membrane</keyword>
<evidence type="ECO:0000256" key="12">
    <source>
        <dbReference type="PROSITE-ProRule" id="PRU01193"/>
    </source>
</evidence>
<evidence type="ECO:0000256" key="14">
    <source>
        <dbReference type="SAM" id="MobiDB-lite"/>
    </source>
</evidence>
<keyword evidence="3" id="KW-0813">Transport</keyword>
<feature type="compositionally biased region" description="Polar residues" evidence="14">
    <location>
        <begin position="516"/>
        <end position="526"/>
    </location>
</feature>
<evidence type="ECO:0000256" key="8">
    <source>
        <dbReference type="ARBA" id="ARBA00023065"/>
    </source>
</evidence>
<dbReference type="InterPro" id="IPR002550">
    <property type="entry name" value="CNNM"/>
</dbReference>
<dbReference type="PROSITE" id="PS51371">
    <property type="entry name" value="CBS"/>
    <property type="match status" value="1"/>
</dbReference>
<dbReference type="AlphaFoldDB" id="A0A7L2DF92"/>
<feature type="region of interest" description="Disordered" evidence="14">
    <location>
        <begin position="495"/>
        <end position="547"/>
    </location>
</feature>
<evidence type="ECO:0000256" key="9">
    <source>
        <dbReference type="ARBA" id="ARBA00023122"/>
    </source>
</evidence>
<keyword evidence="8" id="KW-0406">Ion transport</keyword>
<evidence type="ECO:0000259" key="15">
    <source>
        <dbReference type="PROSITE" id="PS51371"/>
    </source>
</evidence>
<keyword evidence="10 12" id="KW-0472">Membrane</keyword>
<evidence type="ECO:0000313" key="17">
    <source>
        <dbReference type="EMBL" id="NXQ48306.1"/>
    </source>
</evidence>
<keyword evidence="6" id="KW-0677">Repeat</keyword>
<feature type="compositionally biased region" description="Polar residues" evidence="14">
    <location>
        <begin position="436"/>
        <end position="445"/>
    </location>
</feature>
<dbReference type="EMBL" id="VWYD01024844">
    <property type="protein sequence ID" value="NXQ48306.1"/>
    <property type="molecule type" value="Genomic_DNA"/>
</dbReference>
<evidence type="ECO:0000256" key="7">
    <source>
        <dbReference type="ARBA" id="ARBA00022989"/>
    </source>
</evidence>
<evidence type="ECO:0000256" key="10">
    <source>
        <dbReference type="ARBA" id="ARBA00023136"/>
    </source>
</evidence>
<feature type="domain" description="CNNM transmembrane" evidence="16">
    <location>
        <begin position="1"/>
        <end position="119"/>
    </location>
</feature>
<evidence type="ECO:0000256" key="11">
    <source>
        <dbReference type="PROSITE-ProRule" id="PRU00703"/>
    </source>
</evidence>
<dbReference type="Gene3D" id="3.10.580.10">
    <property type="entry name" value="CBS-domain"/>
    <property type="match status" value="1"/>
</dbReference>
<dbReference type="SUPFAM" id="SSF54631">
    <property type="entry name" value="CBS-domain pair"/>
    <property type="match status" value="1"/>
</dbReference>
<comment type="caution">
    <text evidence="17">The sequence shown here is derived from an EMBL/GenBank/DDBJ whole genome shotgun (WGS) entry which is preliminary data.</text>
</comment>
<evidence type="ECO:0000256" key="13">
    <source>
        <dbReference type="RuleBase" id="RU369091"/>
    </source>
</evidence>